<sequence length="204" mass="22603">MTILERPRGGLHEACSLVLETDRLILRAPRLEDAKAVATLADDRRIAENTLRIPHPYGLGDAEDWIAVSNLDGGEDTFLITRADDGAVLGSCALRWTTDETPEIGYWLGAPHWGRGYATEAARALIDHAFGEHGVETVVAGARTSNPRSRRVLEKCGFQWTGVELHRIRAIRSSAPFDRFRLERAIWSSLKGWGRTATKVRCSA</sequence>
<dbReference type="Pfam" id="PF13302">
    <property type="entry name" value="Acetyltransf_3"/>
    <property type="match status" value="1"/>
</dbReference>
<evidence type="ECO:0000313" key="5">
    <source>
        <dbReference type="EMBL" id="RAI38111.1"/>
    </source>
</evidence>
<dbReference type="InterPro" id="IPR000182">
    <property type="entry name" value="GNAT_dom"/>
</dbReference>
<dbReference type="RefSeq" id="WP_111357740.1">
    <property type="nucleotide sequence ID" value="NZ_NHSK01000141.1"/>
</dbReference>
<dbReference type="PANTHER" id="PTHR43792:SF8">
    <property type="entry name" value="[RIBOSOMAL PROTEIN US5]-ALANINE N-ACETYLTRANSFERASE"/>
    <property type="match status" value="1"/>
</dbReference>
<evidence type="ECO:0000256" key="2">
    <source>
        <dbReference type="ARBA" id="ARBA00023315"/>
    </source>
</evidence>
<keyword evidence="6" id="KW-1185">Reference proteome</keyword>
<feature type="domain" description="N-acetyltransferase" evidence="4">
    <location>
        <begin position="24"/>
        <end position="178"/>
    </location>
</feature>
<evidence type="ECO:0000256" key="3">
    <source>
        <dbReference type="ARBA" id="ARBA00038502"/>
    </source>
</evidence>
<keyword evidence="1 5" id="KW-0808">Transferase</keyword>
<dbReference type="SUPFAM" id="SSF55729">
    <property type="entry name" value="Acyl-CoA N-acyltransferases (Nat)"/>
    <property type="match status" value="1"/>
</dbReference>
<dbReference type="Gene3D" id="3.40.630.30">
    <property type="match status" value="1"/>
</dbReference>
<name>A0A327KJ11_9BRAD</name>
<gene>
    <name evidence="5" type="ORF">CH338_13775</name>
</gene>
<reference evidence="5 6" key="1">
    <citation type="submission" date="2017-07" db="EMBL/GenBank/DDBJ databases">
        <title>Draft Genome Sequences of Select Purple Nonsulfur Bacteria.</title>
        <authorList>
            <person name="Lasarre B."/>
            <person name="Mckinlay J.B."/>
        </authorList>
    </citation>
    <scope>NUCLEOTIDE SEQUENCE [LARGE SCALE GENOMIC DNA]</scope>
    <source>
        <strain evidence="5 6">DSM 11907</strain>
    </source>
</reference>
<dbReference type="GO" id="GO:0016747">
    <property type="term" value="F:acyltransferase activity, transferring groups other than amino-acyl groups"/>
    <property type="evidence" value="ECO:0007669"/>
    <property type="project" value="InterPro"/>
</dbReference>
<accession>A0A327KJ11</accession>
<dbReference type="PANTHER" id="PTHR43792">
    <property type="entry name" value="GNAT FAMILY, PUTATIVE (AFU_ORTHOLOGUE AFUA_3G00765)-RELATED-RELATED"/>
    <property type="match status" value="1"/>
</dbReference>
<comment type="caution">
    <text evidence="5">The sequence shown here is derived from an EMBL/GenBank/DDBJ whole genome shotgun (WGS) entry which is preliminary data.</text>
</comment>
<dbReference type="EMBL" id="NPEU01000142">
    <property type="protein sequence ID" value="RAI38111.1"/>
    <property type="molecule type" value="Genomic_DNA"/>
</dbReference>
<dbReference type="InterPro" id="IPR051531">
    <property type="entry name" value="N-acetyltransferase"/>
</dbReference>
<protein>
    <submittedName>
        <fullName evidence="5">GNAT family N-acetyltransferase</fullName>
    </submittedName>
</protein>
<organism evidence="5 6">
    <name type="scientific">Rhodoplanes elegans</name>
    <dbReference type="NCBI Taxonomy" id="29408"/>
    <lineage>
        <taxon>Bacteria</taxon>
        <taxon>Pseudomonadati</taxon>
        <taxon>Pseudomonadota</taxon>
        <taxon>Alphaproteobacteria</taxon>
        <taxon>Hyphomicrobiales</taxon>
        <taxon>Nitrobacteraceae</taxon>
        <taxon>Rhodoplanes</taxon>
    </lineage>
</organism>
<dbReference type="OrthoDB" id="9804153at2"/>
<evidence type="ECO:0000313" key="6">
    <source>
        <dbReference type="Proteomes" id="UP000248863"/>
    </source>
</evidence>
<dbReference type="InterPro" id="IPR016181">
    <property type="entry name" value="Acyl_CoA_acyltransferase"/>
</dbReference>
<evidence type="ECO:0000259" key="4">
    <source>
        <dbReference type="PROSITE" id="PS51186"/>
    </source>
</evidence>
<keyword evidence="2" id="KW-0012">Acyltransferase</keyword>
<proteinExistence type="inferred from homology"/>
<evidence type="ECO:0000256" key="1">
    <source>
        <dbReference type="ARBA" id="ARBA00022679"/>
    </source>
</evidence>
<dbReference type="Proteomes" id="UP000248863">
    <property type="component" value="Unassembled WGS sequence"/>
</dbReference>
<dbReference type="PROSITE" id="PS51186">
    <property type="entry name" value="GNAT"/>
    <property type="match status" value="1"/>
</dbReference>
<dbReference type="AlphaFoldDB" id="A0A327KJ11"/>
<comment type="similarity">
    <text evidence="3">Belongs to the acetyltransferase family. RimJ subfamily.</text>
</comment>